<evidence type="ECO:0000313" key="12">
    <source>
        <dbReference type="EMBL" id="NME28230.1"/>
    </source>
</evidence>
<keyword evidence="6 9" id="KW-0238">DNA-binding</keyword>
<dbReference type="SMART" id="SM00533">
    <property type="entry name" value="MUTSd"/>
    <property type="match status" value="1"/>
</dbReference>
<dbReference type="InterPro" id="IPR005748">
    <property type="entry name" value="DNA_mismatch_repair_MutS"/>
</dbReference>
<dbReference type="PANTHER" id="PTHR11361">
    <property type="entry name" value="DNA MISMATCH REPAIR PROTEIN MUTS FAMILY MEMBER"/>
    <property type="match status" value="1"/>
</dbReference>
<dbReference type="Proteomes" id="UP000591071">
    <property type="component" value="Unassembled WGS sequence"/>
</dbReference>
<keyword evidence="3 9" id="KW-0547">Nucleotide-binding</keyword>
<evidence type="ECO:0000313" key="13">
    <source>
        <dbReference type="Proteomes" id="UP000591071"/>
    </source>
</evidence>
<dbReference type="Gene3D" id="3.40.50.300">
    <property type="entry name" value="P-loop containing nucleotide triphosphate hydrolases"/>
    <property type="match status" value="1"/>
</dbReference>
<dbReference type="CDD" id="cd03284">
    <property type="entry name" value="ABC_MutS1"/>
    <property type="match status" value="1"/>
</dbReference>
<dbReference type="SMART" id="SM00534">
    <property type="entry name" value="MUTSac"/>
    <property type="match status" value="1"/>
</dbReference>
<organism evidence="12 13">
    <name type="scientific">Megasphaera hexanoica</name>
    <dbReference type="NCBI Taxonomy" id="1675036"/>
    <lineage>
        <taxon>Bacteria</taxon>
        <taxon>Bacillati</taxon>
        <taxon>Bacillota</taxon>
        <taxon>Negativicutes</taxon>
        <taxon>Veillonellales</taxon>
        <taxon>Veillonellaceae</taxon>
        <taxon>Megasphaera</taxon>
    </lineage>
</organism>
<reference evidence="12 13" key="1">
    <citation type="submission" date="2020-04" db="EMBL/GenBank/DDBJ databases">
        <authorList>
            <person name="Hitch T.C.A."/>
            <person name="Wylensek D."/>
            <person name="Clavel T."/>
        </authorList>
    </citation>
    <scope>NUCLEOTIDE SEQUENCE [LARGE SCALE GENOMIC DNA]</scope>
    <source>
        <strain evidence="12 13">Oil-RF-744-FAT-WT-6-1</strain>
    </source>
</reference>
<dbReference type="InterPro" id="IPR017261">
    <property type="entry name" value="DNA_mismatch_repair_MutS/MSH"/>
</dbReference>
<name>A0A848BST1_9FIRM</name>
<dbReference type="GO" id="GO:0140664">
    <property type="term" value="F:ATP-dependent DNA damage sensor activity"/>
    <property type="evidence" value="ECO:0007669"/>
    <property type="project" value="InterPro"/>
</dbReference>
<dbReference type="SUPFAM" id="SSF52540">
    <property type="entry name" value="P-loop containing nucleoside triphosphate hydrolases"/>
    <property type="match status" value="1"/>
</dbReference>
<dbReference type="GO" id="GO:0005524">
    <property type="term" value="F:ATP binding"/>
    <property type="evidence" value="ECO:0007669"/>
    <property type="project" value="UniProtKB-UniRule"/>
</dbReference>
<sequence length="858" mass="96534">MMKQYLEVKEQCKDKILFFRLGDFYEMFFDDALTASRELDLTLTGRAGGNKERVPMCGVPFHSADTYIERLVHKGYKVAICEQMEDPKLAKGIVKRKIIKVITPGTITLEHAVASKKNNYIACLTEKNDILSIALMDVTTGECLWSVCAVTAMEDSLFDILSVYEPSELIYYRLGKQIDTVLQYLRSHMSQCTITPFEADDDCDYGEKAAAYFKKEDLDAAHDAAICIGMLLSYVSEVMQSDISHINHLERIDNERRLVIDAASIRHLEITQNVRDGGRKGTLLDVLDKTHTAMGGRLLRKWLEAPLLRISDIVLRQDAVEELVRHEIMRQDLSDTLDRIYDFERILTRVETGTASPKDMVALRESLSVIPQLKQILDGAGSDLLKRLNNQVAEHQEVYDLLCRGIKDDPGVVIRNGGVIRDGFSKELDEIRSIAANSHAFLQELEEKEKEKTGIKMKIGYTKVFGYYFEISHANTKPVPDYYVRKQTLVNAERYITPELKEFEVKVLTSQERMLTLEYQLFGQIRQQIGVYIPAMQQTARAIAQIDCLYSLARAAHENHYIRPCLNRDQSVTIRDGRHPIIEKYLKDELFVPNDVTLNHKDHEVLIITGPNMAGKSTYMRQVAVLVLMTQAGSFIPAREASICPVDRIFTRIGASDDILTGQSTFMVEMKEVSYILKHATSRSLLILDEIGRGTSTFDGMSIAQAVIEYCLQQIHALTLFATHYHELIAMADESDKIKNYTVAVKERGRSIKFLRRIVPGGADKSYGLHVARLAGLPEKLLKRADVILTGLEAGGAAQPAVPVHSAQALPAPMEDSLFTSPVIDHLLSVDVTSMTPIEAISFLYTLQKEAKEGSGRS</sequence>
<protein>
    <recommendedName>
        <fullName evidence="2 9">DNA mismatch repair protein MutS</fullName>
    </recommendedName>
</protein>
<evidence type="ECO:0000256" key="7">
    <source>
        <dbReference type="ARBA" id="ARBA00023204"/>
    </source>
</evidence>
<evidence type="ECO:0000256" key="5">
    <source>
        <dbReference type="ARBA" id="ARBA00022840"/>
    </source>
</evidence>
<dbReference type="SUPFAM" id="SSF55271">
    <property type="entry name" value="DNA repair protein MutS, domain I"/>
    <property type="match status" value="1"/>
</dbReference>
<dbReference type="InterPro" id="IPR045076">
    <property type="entry name" value="MutS"/>
</dbReference>
<evidence type="ECO:0000256" key="9">
    <source>
        <dbReference type="HAMAP-Rule" id="MF_00096"/>
    </source>
</evidence>
<dbReference type="FunFam" id="3.40.50.300:FF:000870">
    <property type="entry name" value="MutS protein homolog 4"/>
    <property type="match status" value="1"/>
</dbReference>
<dbReference type="SUPFAM" id="SSF48334">
    <property type="entry name" value="DNA repair protein MutS, domain III"/>
    <property type="match status" value="1"/>
</dbReference>
<dbReference type="PIRSF" id="PIRSF037677">
    <property type="entry name" value="DNA_mis_repair_Msh6"/>
    <property type="match status" value="1"/>
</dbReference>
<evidence type="ECO:0000256" key="4">
    <source>
        <dbReference type="ARBA" id="ARBA00022763"/>
    </source>
</evidence>
<dbReference type="Gene3D" id="3.40.1170.10">
    <property type="entry name" value="DNA repair protein MutS, domain I"/>
    <property type="match status" value="1"/>
</dbReference>
<dbReference type="InterPro" id="IPR007860">
    <property type="entry name" value="DNA_mmatch_repair_MutS_con_dom"/>
</dbReference>
<dbReference type="FunFam" id="1.10.1420.10:FF:000001">
    <property type="entry name" value="DNA mismatch repair protein MutS"/>
    <property type="match status" value="1"/>
</dbReference>
<keyword evidence="5 9" id="KW-0067">ATP-binding</keyword>
<dbReference type="GO" id="GO:0003684">
    <property type="term" value="F:damaged DNA binding"/>
    <property type="evidence" value="ECO:0007669"/>
    <property type="project" value="UniProtKB-UniRule"/>
</dbReference>
<dbReference type="Pfam" id="PF05188">
    <property type="entry name" value="MutS_II"/>
    <property type="match status" value="1"/>
</dbReference>
<feature type="domain" description="DNA mismatch repair proteins mutS family" evidence="11">
    <location>
        <begin position="684"/>
        <end position="700"/>
    </location>
</feature>
<dbReference type="FunFam" id="3.40.1170.10:FF:000001">
    <property type="entry name" value="DNA mismatch repair protein MutS"/>
    <property type="match status" value="1"/>
</dbReference>
<dbReference type="GO" id="GO:0006298">
    <property type="term" value="P:mismatch repair"/>
    <property type="evidence" value="ECO:0007669"/>
    <property type="project" value="UniProtKB-UniRule"/>
</dbReference>
<keyword evidence="4 9" id="KW-0227">DNA damage</keyword>
<dbReference type="NCBIfam" id="NF003810">
    <property type="entry name" value="PRK05399.1"/>
    <property type="match status" value="1"/>
</dbReference>
<dbReference type="InterPro" id="IPR007861">
    <property type="entry name" value="DNA_mismatch_repair_MutS_clamp"/>
</dbReference>
<dbReference type="AlphaFoldDB" id="A0A848BST1"/>
<comment type="similarity">
    <text evidence="1 9 10">Belongs to the DNA mismatch repair MutS family.</text>
</comment>
<evidence type="ECO:0000259" key="11">
    <source>
        <dbReference type="PROSITE" id="PS00486"/>
    </source>
</evidence>
<dbReference type="InterPro" id="IPR016151">
    <property type="entry name" value="DNA_mismatch_repair_MutS_N"/>
</dbReference>
<comment type="caution">
    <text evidence="12">The sequence shown here is derived from an EMBL/GenBank/DDBJ whole genome shotgun (WGS) entry which is preliminary data.</text>
</comment>
<dbReference type="Gene3D" id="1.10.1420.10">
    <property type="match status" value="2"/>
</dbReference>
<feature type="binding site" evidence="9">
    <location>
        <begin position="610"/>
        <end position="617"/>
    </location>
    <ligand>
        <name>ATP</name>
        <dbReference type="ChEBI" id="CHEBI:30616"/>
    </ligand>
</feature>
<dbReference type="Pfam" id="PF01624">
    <property type="entry name" value="MutS_I"/>
    <property type="match status" value="1"/>
</dbReference>
<dbReference type="SUPFAM" id="SSF53150">
    <property type="entry name" value="DNA repair protein MutS, domain II"/>
    <property type="match status" value="1"/>
</dbReference>
<accession>A0A848BST1</accession>
<evidence type="ECO:0000256" key="3">
    <source>
        <dbReference type="ARBA" id="ARBA00022741"/>
    </source>
</evidence>
<gene>
    <name evidence="9 12" type="primary">mutS</name>
    <name evidence="12" type="ORF">HF872_06285</name>
</gene>
<dbReference type="GO" id="GO:0005829">
    <property type="term" value="C:cytosol"/>
    <property type="evidence" value="ECO:0007669"/>
    <property type="project" value="TreeGrafter"/>
</dbReference>
<evidence type="ECO:0000256" key="10">
    <source>
        <dbReference type="RuleBase" id="RU003756"/>
    </source>
</evidence>
<dbReference type="InterPro" id="IPR007696">
    <property type="entry name" value="DNA_mismatch_repair_MutS_core"/>
</dbReference>
<dbReference type="Gene3D" id="3.30.420.110">
    <property type="entry name" value="MutS, connector domain"/>
    <property type="match status" value="1"/>
</dbReference>
<evidence type="ECO:0000256" key="6">
    <source>
        <dbReference type="ARBA" id="ARBA00023125"/>
    </source>
</evidence>
<dbReference type="InterPro" id="IPR007695">
    <property type="entry name" value="DNA_mismatch_repair_MutS-lik_N"/>
</dbReference>
<keyword evidence="7 9" id="KW-0234">DNA repair</keyword>
<dbReference type="PROSITE" id="PS00486">
    <property type="entry name" value="DNA_MISMATCH_REPAIR_2"/>
    <property type="match status" value="1"/>
</dbReference>
<comment type="function">
    <text evidence="8 9">This protein is involved in the repair of mismatches in DNA. It is possible that it carries out the mismatch recognition step. This protein has a weak ATPase activity.</text>
</comment>
<dbReference type="InterPro" id="IPR000432">
    <property type="entry name" value="DNA_mismatch_repair_MutS_C"/>
</dbReference>
<dbReference type="EMBL" id="JABAFG010000008">
    <property type="protein sequence ID" value="NME28230.1"/>
    <property type="molecule type" value="Genomic_DNA"/>
</dbReference>
<dbReference type="InterPro" id="IPR027417">
    <property type="entry name" value="P-loop_NTPase"/>
</dbReference>
<dbReference type="HAMAP" id="MF_00096">
    <property type="entry name" value="MutS"/>
    <property type="match status" value="1"/>
</dbReference>
<dbReference type="Pfam" id="PF05190">
    <property type="entry name" value="MutS_IV"/>
    <property type="match status" value="1"/>
</dbReference>
<dbReference type="InterPro" id="IPR036187">
    <property type="entry name" value="DNA_mismatch_repair_MutS_sf"/>
</dbReference>
<dbReference type="NCBIfam" id="TIGR01070">
    <property type="entry name" value="mutS1"/>
    <property type="match status" value="1"/>
</dbReference>
<dbReference type="PANTHER" id="PTHR11361:SF34">
    <property type="entry name" value="DNA MISMATCH REPAIR PROTEIN MSH1, MITOCHONDRIAL"/>
    <property type="match status" value="1"/>
</dbReference>
<dbReference type="InterPro" id="IPR036678">
    <property type="entry name" value="MutS_con_dom_sf"/>
</dbReference>
<dbReference type="Pfam" id="PF00488">
    <property type="entry name" value="MutS_V"/>
    <property type="match status" value="1"/>
</dbReference>
<evidence type="ECO:0000256" key="1">
    <source>
        <dbReference type="ARBA" id="ARBA00006271"/>
    </source>
</evidence>
<proteinExistence type="inferred from homology"/>
<evidence type="ECO:0000256" key="8">
    <source>
        <dbReference type="ARBA" id="ARBA00024647"/>
    </source>
</evidence>
<evidence type="ECO:0000256" key="2">
    <source>
        <dbReference type="ARBA" id="ARBA00021982"/>
    </source>
</evidence>
<dbReference type="GO" id="GO:0030983">
    <property type="term" value="F:mismatched DNA binding"/>
    <property type="evidence" value="ECO:0007669"/>
    <property type="project" value="InterPro"/>
</dbReference>
<dbReference type="RefSeq" id="WP_170087536.1">
    <property type="nucleotide sequence ID" value="NZ_JABAFG010000008.1"/>
</dbReference>
<dbReference type="Pfam" id="PF05192">
    <property type="entry name" value="MutS_III"/>
    <property type="match status" value="1"/>
</dbReference>